<dbReference type="Proteomes" id="UP000193077">
    <property type="component" value="Unassembled WGS sequence"/>
</dbReference>
<dbReference type="OrthoDB" id="9774675at2"/>
<protein>
    <recommendedName>
        <fullName evidence="3">Pyridine nucleotide-disulfide oxidoreductase domain-containing protein 2</fullName>
    </recommendedName>
</protein>
<dbReference type="GO" id="GO:0016491">
    <property type="term" value="F:oxidoreductase activity"/>
    <property type="evidence" value="ECO:0007669"/>
    <property type="project" value="InterPro"/>
</dbReference>
<sequence>MSNYDAIVVGGGINGLVAGAVLGRKGKKVCIIEKLDSFGGMASYAVDGGPTLAHALYNLSPRALKDAGIDVDRATFSGQQIDTVSLADDGNHIVFKANGVYWNDGSQHPQSKAWCELIHRFKTYGGLLRQLAEAPPPGGHSASLSRARLAEILRLAKLGIGLKKLGKSEMRRFLQVVLSNVYDIVLDDLPDGPVAGMLAADAIRGAATGPRSPGTVFNLIYRLGHGGTITRPTGGMTAVVDTLVEGAKSAGCTLLPGTEVSRILVNQDAVTGVQTADGQTLRAPLVLSNLASHLTCQLTGPSLFDIEATRRIRNIRARGTAAKVNLRLKDASPLSGLQSNQKDARLLYAPSADYVEAAFNPAKYREMSKAPVIEAIRTDLPDGSHWLSAIVQYAPSDLDGGWVQDAQDQLARLTIETLDRALPGLRDQITDTQVITPDQIEAATGAPGGHWHHAEMSLDQLLTLRPANGISRYAFGPKGLFLCGAATHPGGDVMGLAGRNAALMALEVQK</sequence>
<feature type="domain" description="Amine oxidase" evidence="4">
    <location>
        <begin position="15"/>
        <end position="494"/>
    </location>
</feature>
<dbReference type="InterPro" id="IPR036188">
    <property type="entry name" value="FAD/NAD-bd_sf"/>
</dbReference>
<dbReference type="Gene3D" id="3.50.50.60">
    <property type="entry name" value="FAD/NAD(P)-binding domain"/>
    <property type="match status" value="2"/>
</dbReference>
<name>A0A1Y5RJI7_9RHOB</name>
<dbReference type="AlphaFoldDB" id="A0A1Y5RJI7"/>
<dbReference type="PANTHER" id="PTHR10668">
    <property type="entry name" value="PHYTOENE DEHYDROGENASE"/>
    <property type="match status" value="1"/>
</dbReference>
<comment type="function">
    <text evidence="1">Probable oxidoreductase that may play a role as regulator of mitochondrial function.</text>
</comment>
<dbReference type="SUPFAM" id="SSF51905">
    <property type="entry name" value="FAD/NAD(P)-binding domain"/>
    <property type="match status" value="1"/>
</dbReference>
<comment type="subunit">
    <text evidence="2">Interacts with COX5B; this interaction may contribute to localize PYROXD2 to the inner face of the inner mitochondrial membrane.</text>
</comment>
<dbReference type="Pfam" id="PF01593">
    <property type="entry name" value="Amino_oxidase"/>
    <property type="match status" value="1"/>
</dbReference>
<evidence type="ECO:0000256" key="1">
    <source>
        <dbReference type="ARBA" id="ARBA00037217"/>
    </source>
</evidence>
<accession>A0A1Y5RJI7</accession>
<dbReference type="PANTHER" id="PTHR10668:SF103">
    <property type="entry name" value="PYRIDINE NUCLEOTIDE-DISULFIDE OXIDOREDUCTASE DOMAIN-CONTAINING PROTEIN 2"/>
    <property type="match status" value="1"/>
</dbReference>
<reference evidence="5 6" key="1">
    <citation type="submission" date="2017-03" db="EMBL/GenBank/DDBJ databases">
        <authorList>
            <person name="Afonso C.L."/>
            <person name="Miller P.J."/>
            <person name="Scott M.A."/>
            <person name="Spackman E."/>
            <person name="Goraichik I."/>
            <person name="Dimitrov K.M."/>
            <person name="Suarez D.L."/>
            <person name="Swayne D.E."/>
        </authorList>
    </citation>
    <scope>NUCLEOTIDE SEQUENCE [LARGE SCALE GENOMIC DNA]</scope>
    <source>
        <strain evidence="5 6">CECT 7639</strain>
    </source>
</reference>
<gene>
    <name evidence="5" type="ORF">TRL7639_00412</name>
</gene>
<organism evidence="5 6">
    <name type="scientific">Falsiruegeria litorea R37</name>
    <dbReference type="NCBI Taxonomy" id="1200284"/>
    <lineage>
        <taxon>Bacteria</taxon>
        <taxon>Pseudomonadati</taxon>
        <taxon>Pseudomonadota</taxon>
        <taxon>Alphaproteobacteria</taxon>
        <taxon>Rhodobacterales</taxon>
        <taxon>Roseobacteraceae</taxon>
        <taxon>Falsiruegeria</taxon>
    </lineage>
</organism>
<dbReference type="InterPro" id="IPR002937">
    <property type="entry name" value="Amino_oxidase"/>
</dbReference>
<evidence type="ECO:0000256" key="2">
    <source>
        <dbReference type="ARBA" id="ARBA00038825"/>
    </source>
</evidence>
<evidence type="ECO:0000313" key="6">
    <source>
        <dbReference type="Proteomes" id="UP000193077"/>
    </source>
</evidence>
<evidence type="ECO:0000259" key="4">
    <source>
        <dbReference type="Pfam" id="PF01593"/>
    </source>
</evidence>
<evidence type="ECO:0000313" key="5">
    <source>
        <dbReference type="EMBL" id="SLN19077.1"/>
    </source>
</evidence>
<proteinExistence type="predicted"/>
<evidence type="ECO:0000256" key="3">
    <source>
        <dbReference type="ARBA" id="ARBA00040298"/>
    </source>
</evidence>
<dbReference type="RefSeq" id="WP_085794135.1">
    <property type="nucleotide sequence ID" value="NZ_FWFO01000001.1"/>
</dbReference>
<keyword evidence="6" id="KW-1185">Reference proteome</keyword>
<dbReference type="EMBL" id="FWFO01000001">
    <property type="protein sequence ID" value="SLN19077.1"/>
    <property type="molecule type" value="Genomic_DNA"/>
</dbReference>